<feature type="coiled-coil region" evidence="1">
    <location>
        <begin position="95"/>
        <end position="122"/>
    </location>
</feature>
<evidence type="ECO:0008006" key="4">
    <source>
        <dbReference type="Google" id="ProtNLM"/>
    </source>
</evidence>
<evidence type="ECO:0000313" key="3">
    <source>
        <dbReference type="Proteomes" id="UP000028715"/>
    </source>
</evidence>
<accession>A0A085ZNV0</accession>
<keyword evidence="3" id="KW-1185">Reference proteome</keyword>
<dbReference type="eggNOG" id="ENOG50337EN">
    <property type="taxonomic scope" value="Bacteria"/>
</dbReference>
<proteinExistence type="predicted"/>
<dbReference type="STRING" id="362418.IW19_11500"/>
<gene>
    <name evidence="2" type="ORF">IW19_11500</name>
</gene>
<evidence type="ECO:0000313" key="2">
    <source>
        <dbReference type="EMBL" id="KFF06114.1"/>
    </source>
</evidence>
<dbReference type="OrthoDB" id="796548at2"/>
<reference evidence="2 3" key="1">
    <citation type="submission" date="2014-07" db="EMBL/GenBank/DDBJ databases">
        <title>Genome of Flavobacterium reichenbachii LMG 25512.</title>
        <authorList>
            <person name="Stropko S.J."/>
            <person name="Pipes S.E."/>
            <person name="Newman J.D."/>
        </authorList>
    </citation>
    <scope>NUCLEOTIDE SEQUENCE [LARGE SCALE GENOMIC DNA]</scope>
    <source>
        <strain evidence="2 3">LMG 25512</strain>
    </source>
</reference>
<name>A0A085ZNV0_9FLAO</name>
<organism evidence="2 3">
    <name type="scientific">Flavobacterium reichenbachii</name>
    <dbReference type="NCBI Taxonomy" id="362418"/>
    <lineage>
        <taxon>Bacteria</taxon>
        <taxon>Pseudomonadati</taxon>
        <taxon>Bacteroidota</taxon>
        <taxon>Flavobacteriia</taxon>
        <taxon>Flavobacteriales</taxon>
        <taxon>Flavobacteriaceae</taxon>
        <taxon>Flavobacterium</taxon>
    </lineage>
</organism>
<dbReference type="Proteomes" id="UP000028715">
    <property type="component" value="Unassembled WGS sequence"/>
</dbReference>
<keyword evidence="1" id="KW-0175">Coiled coil</keyword>
<dbReference type="RefSeq" id="WP_051892566.1">
    <property type="nucleotide sequence ID" value="NZ_JPRL01000001.1"/>
</dbReference>
<dbReference type="EMBL" id="JPRL01000001">
    <property type="protein sequence ID" value="KFF06114.1"/>
    <property type="molecule type" value="Genomic_DNA"/>
</dbReference>
<sequence>MNSILDHIKQLAINEGVAITKLEQVIGASKGVLSRAIANKSDIQAKWIVKIIQNYPQYSCEWLIKGEGPMIKPLAANSELEGSAAVYEINYKDLAESRKETIESMKSQIRHLEEKIALNEKK</sequence>
<evidence type="ECO:0000256" key="1">
    <source>
        <dbReference type="SAM" id="Coils"/>
    </source>
</evidence>
<protein>
    <recommendedName>
        <fullName evidence="4">HTH cro/C1-type domain-containing protein</fullName>
    </recommendedName>
</protein>
<comment type="caution">
    <text evidence="2">The sequence shown here is derived from an EMBL/GenBank/DDBJ whole genome shotgun (WGS) entry which is preliminary data.</text>
</comment>
<dbReference type="AlphaFoldDB" id="A0A085ZNV0"/>